<sequence>MFPLISSLFNYLFGTDFSWPIPTFGFFVTLSFILSYWVFHIEFGRKEREGLINAFEERVDTGMRSNVFIGLGYGLLGFLIGFKGGGIFLAYDSFRSNPLHWLFSGRGSWVAGMVLSVLLVLFLFLIQRKALLGPGREATRTVRPRNLLPTMLLWAGLTGFLGARIFHVFEDGQLFRTQTFMELLDSGGLTFWGGLFFGAASYFYIGIRKGMDWKHLADIGSLGMLVAYGVGRIGCHLSGDGDWGIVNSYEKPVEWLPQWAWSFRFPHNVLNQGEYIPGCSGMYCSILPHGVFPTSLYESVTILLAFCVLWFVRKNIKVPGMMFAIYLFVVGIERFLIEFIRVNYQFDVGGIALSEAQLISLGLLLLAAFVGGYLFMKNGAKRRLVR</sequence>
<feature type="transmembrane region" description="Helical" evidence="7">
    <location>
        <begin position="147"/>
        <end position="169"/>
    </location>
</feature>
<evidence type="ECO:0000256" key="2">
    <source>
        <dbReference type="ARBA" id="ARBA00022475"/>
    </source>
</evidence>
<dbReference type="GO" id="GO:0008961">
    <property type="term" value="F:phosphatidylglycerol-prolipoprotein diacylglyceryl transferase activity"/>
    <property type="evidence" value="ECO:0007669"/>
    <property type="project" value="InterPro"/>
</dbReference>
<keyword evidence="9" id="KW-1185">Reference proteome</keyword>
<dbReference type="OrthoDB" id="871140at2"/>
<keyword evidence="8" id="KW-0449">Lipoprotein</keyword>
<feature type="transmembrane region" description="Helical" evidence="7">
    <location>
        <begin position="67"/>
        <end position="89"/>
    </location>
</feature>
<dbReference type="PANTHER" id="PTHR30589:SF0">
    <property type="entry name" value="PHOSPHATIDYLGLYCEROL--PROLIPOPROTEIN DIACYLGLYCERYL TRANSFERASE"/>
    <property type="match status" value="1"/>
</dbReference>
<dbReference type="STRING" id="1477437.SAMN05444682_101318"/>
<keyword evidence="6 7" id="KW-0472">Membrane</keyword>
<feature type="transmembrane region" description="Helical" evidence="7">
    <location>
        <begin position="189"/>
        <end position="207"/>
    </location>
</feature>
<feature type="transmembrane region" description="Helical" evidence="7">
    <location>
        <begin position="356"/>
        <end position="376"/>
    </location>
</feature>
<dbReference type="InterPro" id="IPR001640">
    <property type="entry name" value="Lgt"/>
</dbReference>
<feature type="transmembrane region" description="Helical" evidence="7">
    <location>
        <begin position="295"/>
        <end position="312"/>
    </location>
</feature>
<comment type="similarity">
    <text evidence="1">Belongs to the Lgt family.</text>
</comment>
<evidence type="ECO:0000256" key="3">
    <source>
        <dbReference type="ARBA" id="ARBA00022679"/>
    </source>
</evidence>
<organism evidence="8 9">
    <name type="scientific">Parapedobacter indicus</name>
    <dbReference type="NCBI Taxonomy" id="1477437"/>
    <lineage>
        <taxon>Bacteria</taxon>
        <taxon>Pseudomonadati</taxon>
        <taxon>Bacteroidota</taxon>
        <taxon>Sphingobacteriia</taxon>
        <taxon>Sphingobacteriales</taxon>
        <taxon>Sphingobacteriaceae</taxon>
        <taxon>Parapedobacter</taxon>
    </lineage>
</organism>
<keyword evidence="5 7" id="KW-1133">Transmembrane helix</keyword>
<dbReference type="GO" id="GO:0005886">
    <property type="term" value="C:plasma membrane"/>
    <property type="evidence" value="ECO:0007669"/>
    <property type="project" value="InterPro"/>
</dbReference>
<evidence type="ECO:0000256" key="5">
    <source>
        <dbReference type="ARBA" id="ARBA00022989"/>
    </source>
</evidence>
<reference evidence="8 9" key="1">
    <citation type="submission" date="2016-10" db="EMBL/GenBank/DDBJ databases">
        <authorList>
            <person name="de Groot N.N."/>
        </authorList>
    </citation>
    <scope>NUCLEOTIDE SEQUENCE [LARGE SCALE GENOMIC DNA]</scope>
    <source>
        <strain evidence="8 9">RK1</strain>
    </source>
</reference>
<dbReference type="PANTHER" id="PTHR30589">
    <property type="entry name" value="PROLIPOPROTEIN DIACYLGLYCERYL TRANSFERASE"/>
    <property type="match status" value="1"/>
</dbReference>
<accession>A0A1I3D4T6</accession>
<dbReference type="Pfam" id="PF01790">
    <property type="entry name" value="LGT"/>
    <property type="match status" value="1"/>
</dbReference>
<dbReference type="Proteomes" id="UP000198670">
    <property type="component" value="Unassembled WGS sequence"/>
</dbReference>
<feature type="transmembrane region" description="Helical" evidence="7">
    <location>
        <begin position="324"/>
        <end position="344"/>
    </location>
</feature>
<proteinExistence type="inferred from homology"/>
<gene>
    <name evidence="8" type="ORF">SAMN05444682_101318</name>
</gene>
<feature type="transmembrane region" description="Helical" evidence="7">
    <location>
        <begin position="109"/>
        <end position="126"/>
    </location>
</feature>
<feature type="transmembrane region" description="Helical" evidence="7">
    <location>
        <begin position="219"/>
        <end position="239"/>
    </location>
</feature>
<evidence type="ECO:0000313" key="9">
    <source>
        <dbReference type="Proteomes" id="UP000198670"/>
    </source>
</evidence>
<name>A0A1I3D4T6_9SPHI</name>
<protein>
    <submittedName>
        <fullName evidence="8">Phosphatidylglycerol:prolipoprotein diacylglycerol transferase</fullName>
    </submittedName>
</protein>
<dbReference type="RefSeq" id="WP_090623175.1">
    <property type="nucleotide sequence ID" value="NZ_FOQO01000001.1"/>
</dbReference>
<evidence type="ECO:0000313" key="8">
    <source>
        <dbReference type="EMBL" id="SFH81763.1"/>
    </source>
</evidence>
<evidence type="ECO:0000256" key="1">
    <source>
        <dbReference type="ARBA" id="ARBA00007150"/>
    </source>
</evidence>
<keyword evidence="2" id="KW-1003">Cell membrane</keyword>
<keyword evidence="4 7" id="KW-0812">Transmembrane</keyword>
<evidence type="ECO:0000256" key="7">
    <source>
        <dbReference type="SAM" id="Phobius"/>
    </source>
</evidence>
<evidence type="ECO:0000256" key="6">
    <source>
        <dbReference type="ARBA" id="ARBA00023136"/>
    </source>
</evidence>
<dbReference type="EMBL" id="FOQO01000001">
    <property type="protein sequence ID" value="SFH81763.1"/>
    <property type="molecule type" value="Genomic_DNA"/>
</dbReference>
<dbReference type="GO" id="GO:0042158">
    <property type="term" value="P:lipoprotein biosynthetic process"/>
    <property type="evidence" value="ECO:0007669"/>
    <property type="project" value="InterPro"/>
</dbReference>
<feature type="transmembrane region" description="Helical" evidence="7">
    <location>
        <begin position="20"/>
        <end position="39"/>
    </location>
</feature>
<evidence type="ECO:0000256" key="4">
    <source>
        <dbReference type="ARBA" id="ARBA00022692"/>
    </source>
</evidence>
<dbReference type="AlphaFoldDB" id="A0A1I3D4T6"/>
<keyword evidence="3 8" id="KW-0808">Transferase</keyword>